<dbReference type="PANTHER" id="PTHR46696:SF1">
    <property type="entry name" value="CYTOCHROME P450 YJIB-RELATED"/>
    <property type="match status" value="1"/>
</dbReference>
<comment type="similarity">
    <text evidence="1 2">Belongs to the cytochrome P450 family.</text>
</comment>
<keyword evidence="2" id="KW-0503">Monooxygenase</keyword>
<comment type="caution">
    <text evidence="3">The sequence shown here is derived from an EMBL/GenBank/DDBJ whole genome shotgun (WGS) entry which is preliminary data.</text>
</comment>
<proteinExistence type="inferred from homology"/>
<dbReference type="Proteomes" id="UP000597656">
    <property type="component" value="Unassembled WGS sequence"/>
</dbReference>
<name>A0ABQ2HXQ7_9PSEU</name>
<dbReference type="InterPro" id="IPR036396">
    <property type="entry name" value="Cyt_P450_sf"/>
</dbReference>
<organism evidence="3 4">
    <name type="scientific">Lentzea pudingi</name>
    <dbReference type="NCBI Taxonomy" id="1789439"/>
    <lineage>
        <taxon>Bacteria</taxon>
        <taxon>Bacillati</taxon>
        <taxon>Actinomycetota</taxon>
        <taxon>Actinomycetes</taxon>
        <taxon>Pseudonocardiales</taxon>
        <taxon>Pseudonocardiaceae</taxon>
        <taxon>Lentzea</taxon>
    </lineage>
</organism>
<evidence type="ECO:0000313" key="4">
    <source>
        <dbReference type="Proteomes" id="UP000597656"/>
    </source>
</evidence>
<sequence>MFDRPDDVDVSRNPNRHLSFGHGIHKCIGAPLARLEMRVALEELLARTSSIELSGAPDNDTGLIGGGFIRLPIRVHA</sequence>
<evidence type="ECO:0000256" key="1">
    <source>
        <dbReference type="ARBA" id="ARBA00010617"/>
    </source>
</evidence>
<dbReference type="Pfam" id="PF00067">
    <property type="entry name" value="p450"/>
    <property type="match status" value="1"/>
</dbReference>
<evidence type="ECO:0008006" key="5">
    <source>
        <dbReference type="Google" id="ProtNLM"/>
    </source>
</evidence>
<gene>
    <name evidence="3" type="ORF">GCM10011609_35220</name>
</gene>
<reference evidence="4" key="1">
    <citation type="journal article" date="2019" name="Int. J. Syst. Evol. Microbiol.">
        <title>The Global Catalogue of Microorganisms (GCM) 10K type strain sequencing project: providing services to taxonomists for standard genome sequencing and annotation.</title>
        <authorList>
            <consortium name="The Broad Institute Genomics Platform"/>
            <consortium name="The Broad Institute Genome Sequencing Center for Infectious Disease"/>
            <person name="Wu L."/>
            <person name="Ma J."/>
        </authorList>
    </citation>
    <scope>NUCLEOTIDE SEQUENCE [LARGE SCALE GENOMIC DNA]</scope>
    <source>
        <strain evidence="4">CGMCC 4.7319</strain>
    </source>
</reference>
<protein>
    <recommendedName>
        <fullName evidence="5">Cytochrome P450</fullName>
    </recommendedName>
</protein>
<evidence type="ECO:0000256" key="2">
    <source>
        <dbReference type="RuleBase" id="RU000461"/>
    </source>
</evidence>
<dbReference type="PRINTS" id="PR00359">
    <property type="entry name" value="BP450"/>
</dbReference>
<dbReference type="SUPFAM" id="SSF48264">
    <property type="entry name" value="Cytochrome P450"/>
    <property type="match status" value="1"/>
</dbReference>
<evidence type="ECO:0000313" key="3">
    <source>
        <dbReference type="EMBL" id="GGM94718.1"/>
    </source>
</evidence>
<keyword evidence="2" id="KW-0408">Iron</keyword>
<dbReference type="InterPro" id="IPR001128">
    <property type="entry name" value="Cyt_P450"/>
</dbReference>
<dbReference type="InterPro" id="IPR017972">
    <property type="entry name" value="Cyt_P450_CS"/>
</dbReference>
<dbReference type="PROSITE" id="PS00086">
    <property type="entry name" value="CYTOCHROME_P450"/>
    <property type="match status" value="1"/>
</dbReference>
<keyword evidence="2" id="KW-0560">Oxidoreductase</keyword>
<dbReference type="EMBL" id="BMNC01000004">
    <property type="protein sequence ID" value="GGM94718.1"/>
    <property type="molecule type" value="Genomic_DNA"/>
</dbReference>
<keyword evidence="2" id="KW-0479">Metal-binding</keyword>
<dbReference type="PANTHER" id="PTHR46696">
    <property type="entry name" value="P450, PUTATIVE (EUROFUNG)-RELATED"/>
    <property type="match status" value="1"/>
</dbReference>
<keyword evidence="2" id="KW-0349">Heme</keyword>
<dbReference type="InterPro" id="IPR002397">
    <property type="entry name" value="Cyt_P450_B"/>
</dbReference>
<keyword evidence="4" id="KW-1185">Reference proteome</keyword>
<accession>A0ABQ2HXQ7</accession>
<dbReference type="Gene3D" id="1.10.630.10">
    <property type="entry name" value="Cytochrome P450"/>
    <property type="match status" value="1"/>
</dbReference>